<gene>
    <name evidence="1" type="ORF">EZS28_027555</name>
</gene>
<proteinExistence type="predicted"/>
<dbReference type="AlphaFoldDB" id="A0A5J4V2H7"/>
<reference evidence="1 2" key="1">
    <citation type="submission" date="2019-03" db="EMBL/GenBank/DDBJ databases">
        <title>Single cell metagenomics reveals metabolic interactions within the superorganism composed of flagellate Streblomastix strix and complex community of Bacteroidetes bacteria on its surface.</title>
        <authorList>
            <person name="Treitli S.C."/>
            <person name="Kolisko M."/>
            <person name="Husnik F."/>
            <person name="Keeling P."/>
            <person name="Hampl V."/>
        </authorList>
    </citation>
    <scope>NUCLEOTIDE SEQUENCE [LARGE SCALE GENOMIC DNA]</scope>
    <source>
        <strain evidence="1">ST1C</strain>
    </source>
</reference>
<organism evidence="1 2">
    <name type="scientific">Streblomastix strix</name>
    <dbReference type="NCBI Taxonomy" id="222440"/>
    <lineage>
        <taxon>Eukaryota</taxon>
        <taxon>Metamonada</taxon>
        <taxon>Preaxostyla</taxon>
        <taxon>Oxymonadida</taxon>
        <taxon>Streblomastigidae</taxon>
        <taxon>Streblomastix</taxon>
    </lineage>
</organism>
<evidence type="ECO:0000313" key="2">
    <source>
        <dbReference type="Proteomes" id="UP000324800"/>
    </source>
</evidence>
<name>A0A5J4V2H7_9EUKA</name>
<dbReference type="EMBL" id="SNRW01010184">
    <property type="protein sequence ID" value="KAA6376918.1"/>
    <property type="molecule type" value="Genomic_DNA"/>
</dbReference>
<comment type="caution">
    <text evidence="1">The sequence shown here is derived from an EMBL/GenBank/DDBJ whole genome shotgun (WGS) entry which is preliminary data.</text>
</comment>
<dbReference type="Proteomes" id="UP000324800">
    <property type="component" value="Unassembled WGS sequence"/>
</dbReference>
<accession>A0A5J4V2H7</accession>
<feature type="non-terminal residue" evidence="1">
    <location>
        <position position="1"/>
    </location>
</feature>
<sequence length="35" mass="3971">DSIFTIMDGPAMVYKLNDIIKLKPCPWSVKLMSSQ</sequence>
<protein>
    <submittedName>
        <fullName evidence="1">Uncharacterized protein</fullName>
    </submittedName>
</protein>
<evidence type="ECO:0000313" key="1">
    <source>
        <dbReference type="EMBL" id="KAA6376918.1"/>
    </source>
</evidence>